<keyword evidence="3 5" id="KW-0378">Hydrolase</keyword>
<comment type="subcellular location">
    <subcellularLocation>
        <location evidence="5">Cytoplasm</location>
    </subcellularLocation>
</comment>
<dbReference type="EMBL" id="JAROYP010000009">
    <property type="protein sequence ID" value="MDH5162311.1"/>
    <property type="molecule type" value="Genomic_DNA"/>
</dbReference>
<comment type="cofactor">
    <cofactor evidence="5">
        <name>Zn(2+)</name>
        <dbReference type="ChEBI" id="CHEBI:29105"/>
    </cofactor>
    <text evidence="5">Binds 1 zinc ion per subunit.</text>
</comment>
<feature type="domain" description="DinB-like" evidence="6">
    <location>
        <begin position="28"/>
        <end position="163"/>
    </location>
</feature>
<evidence type="ECO:0000259" key="6">
    <source>
        <dbReference type="Pfam" id="PF12867"/>
    </source>
</evidence>
<dbReference type="Proteomes" id="UP001159179">
    <property type="component" value="Unassembled WGS sequence"/>
</dbReference>
<protein>
    <recommendedName>
        <fullName evidence="5">Putative metal-dependent hydrolase P5X88_15355</fullName>
        <ecNumber evidence="5">3.-.-.-</ecNumber>
    </recommendedName>
</protein>
<keyword evidence="4 5" id="KW-0862">Zinc</keyword>
<evidence type="ECO:0000313" key="7">
    <source>
        <dbReference type="EMBL" id="MDH5162311.1"/>
    </source>
</evidence>
<dbReference type="SUPFAM" id="SSF109854">
    <property type="entry name" value="DinB/YfiT-like putative metalloenzymes"/>
    <property type="match status" value="1"/>
</dbReference>
<dbReference type="Pfam" id="PF12867">
    <property type="entry name" value="DinB_2"/>
    <property type="match status" value="1"/>
</dbReference>
<evidence type="ECO:0000256" key="4">
    <source>
        <dbReference type="ARBA" id="ARBA00022833"/>
    </source>
</evidence>
<dbReference type="GO" id="GO:0016787">
    <property type="term" value="F:hydrolase activity"/>
    <property type="evidence" value="ECO:0007669"/>
    <property type="project" value="UniProtKB-UniRule"/>
</dbReference>
<accession>A0AAW6SU21</accession>
<gene>
    <name evidence="7" type="ORF">P5X88_15355</name>
</gene>
<dbReference type="RefSeq" id="WP_280617281.1">
    <property type="nucleotide sequence ID" value="NZ_JAROYP010000009.1"/>
</dbReference>
<feature type="binding site" evidence="5">
    <location>
        <position position="64"/>
    </location>
    <ligand>
        <name>Zn(2+)</name>
        <dbReference type="ChEBI" id="CHEBI:29105"/>
    </ligand>
</feature>
<keyword evidence="2 5" id="KW-0479">Metal-binding</keyword>
<feature type="binding site" evidence="5">
    <location>
        <position position="159"/>
    </location>
    <ligand>
        <name>Zn(2+)</name>
        <dbReference type="ChEBI" id="CHEBI:29105"/>
    </ligand>
</feature>
<sequence>MDLRYPIGKFNVNGKVTTEIIEQWIKEIEELPTRLTEAVEGLNDVQLDTPYRSEGWTIRQVVHHIADSHLNSYTRFKLAITECNPTIKLYEEAKWAELPDTNLPVEISLQLIDALHKRWVYLLRSMTSEDLEKTFYHPEFGDMKLSVNIGIYAWHGRHHVAHITSLRERLGW</sequence>
<dbReference type="HAMAP" id="MF_01256">
    <property type="entry name" value="YfiT_hydrol"/>
    <property type="match status" value="1"/>
</dbReference>
<proteinExistence type="inferred from homology"/>
<comment type="similarity">
    <text evidence="5">Belongs to the metal hydrolase YfiT family.</text>
</comment>
<organism evidence="7 8">
    <name type="scientific">Heyndrickxia oleronia</name>
    <dbReference type="NCBI Taxonomy" id="38875"/>
    <lineage>
        <taxon>Bacteria</taxon>
        <taxon>Bacillati</taxon>
        <taxon>Bacillota</taxon>
        <taxon>Bacilli</taxon>
        <taxon>Bacillales</taxon>
        <taxon>Bacillaceae</taxon>
        <taxon>Heyndrickxia</taxon>
    </lineage>
</organism>
<evidence type="ECO:0000256" key="5">
    <source>
        <dbReference type="HAMAP-Rule" id="MF_01256"/>
    </source>
</evidence>
<evidence type="ECO:0000313" key="8">
    <source>
        <dbReference type="Proteomes" id="UP001159179"/>
    </source>
</evidence>
<dbReference type="InterPro" id="IPR023774">
    <property type="entry name" value="Put_metal_dep_hydrolase_YfiT"/>
</dbReference>
<dbReference type="Gene3D" id="1.20.120.450">
    <property type="entry name" value="dinb family like domain"/>
    <property type="match status" value="1"/>
</dbReference>
<dbReference type="InterPro" id="IPR034660">
    <property type="entry name" value="DinB/YfiT-like"/>
</dbReference>
<dbReference type="NCBIfam" id="NF009807">
    <property type="entry name" value="PRK13291.1"/>
    <property type="match status" value="1"/>
</dbReference>
<evidence type="ECO:0000256" key="2">
    <source>
        <dbReference type="ARBA" id="ARBA00022723"/>
    </source>
</evidence>
<comment type="subunit">
    <text evidence="5">Homodimer.</text>
</comment>
<comment type="function">
    <text evidence="5">Possible metal-dependent hydrolase.</text>
</comment>
<dbReference type="GO" id="GO:0005737">
    <property type="term" value="C:cytoplasm"/>
    <property type="evidence" value="ECO:0007669"/>
    <property type="project" value="UniProtKB-SubCell"/>
</dbReference>
<feature type="binding site" evidence="5">
    <location>
        <position position="155"/>
    </location>
    <ligand>
        <name>Zn(2+)</name>
        <dbReference type="ChEBI" id="CHEBI:29105"/>
    </ligand>
</feature>
<reference evidence="7" key="1">
    <citation type="submission" date="2023-03" db="EMBL/GenBank/DDBJ databases">
        <title>Bacterial isolates from washroom surfaces on a university campus.</title>
        <authorList>
            <person name="Holman D.B."/>
            <person name="Gzyl K.E."/>
            <person name="Taheri A.E."/>
        </authorList>
    </citation>
    <scope>NUCLEOTIDE SEQUENCE</scope>
    <source>
        <strain evidence="7">RD03</strain>
    </source>
</reference>
<name>A0AAW6SU21_9BACI</name>
<dbReference type="InterPro" id="IPR024775">
    <property type="entry name" value="DinB-like"/>
</dbReference>
<keyword evidence="1 5" id="KW-0963">Cytoplasm</keyword>
<evidence type="ECO:0000256" key="1">
    <source>
        <dbReference type="ARBA" id="ARBA00022490"/>
    </source>
</evidence>
<evidence type="ECO:0000256" key="3">
    <source>
        <dbReference type="ARBA" id="ARBA00022801"/>
    </source>
</evidence>
<dbReference type="GO" id="GO:0008270">
    <property type="term" value="F:zinc ion binding"/>
    <property type="evidence" value="ECO:0007669"/>
    <property type="project" value="UniProtKB-UniRule"/>
</dbReference>
<comment type="caution">
    <text evidence="7">The sequence shown here is derived from an EMBL/GenBank/DDBJ whole genome shotgun (WGS) entry which is preliminary data.</text>
</comment>
<dbReference type="AlphaFoldDB" id="A0AAW6SU21"/>
<dbReference type="EC" id="3.-.-.-" evidence="5"/>